<gene>
    <name evidence="2" type="ORF">RCOM_2039120</name>
</gene>
<sequence length="58" mass="5793">MGTEGAQGVRAAGGESADRVEDGQQAGKLRAGRLHQQQGHPDPAHGKAAALAGAVRHG</sequence>
<dbReference type="Proteomes" id="UP000008311">
    <property type="component" value="Unassembled WGS sequence"/>
</dbReference>
<accession>B9TQ22</accession>
<evidence type="ECO:0000313" key="2">
    <source>
        <dbReference type="EMBL" id="EEF22044.1"/>
    </source>
</evidence>
<keyword evidence="3" id="KW-1185">Reference proteome</keyword>
<name>B9TQ22_RICCO</name>
<dbReference type="InParanoid" id="B9TQ22"/>
<proteinExistence type="predicted"/>
<reference evidence="3" key="1">
    <citation type="journal article" date="2010" name="Nat. Biotechnol.">
        <title>Draft genome sequence of the oilseed species Ricinus communis.</title>
        <authorList>
            <person name="Chan A.P."/>
            <person name="Crabtree J."/>
            <person name="Zhao Q."/>
            <person name="Lorenzi H."/>
            <person name="Orvis J."/>
            <person name="Puiu D."/>
            <person name="Melake-Berhan A."/>
            <person name="Jones K.M."/>
            <person name="Redman J."/>
            <person name="Chen G."/>
            <person name="Cahoon E.B."/>
            <person name="Gedil M."/>
            <person name="Stanke M."/>
            <person name="Haas B.J."/>
            <person name="Wortman J.R."/>
            <person name="Fraser-Liggett C.M."/>
            <person name="Ravel J."/>
            <person name="Rabinowicz P.D."/>
        </authorList>
    </citation>
    <scope>NUCLEOTIDE SEQUENCE [LARGE SCALE GENOMIC DNA]</scope>
    <source>
        <strain evidence="3">cv. Hale</strain>
    </source>
</reference>
<dbReference type="EMBL" id="EQ997736">
    <property type="protein sequence ID" value="EEF22044.1"/>
    <property type="molecule type" value="Genomic_DNA"/>
</dbReference>
<evidence type="ECO:0000256" key="1">
    <source>
        <dbReference type="SAM" id="MobiDB-lite"/>
    </source>
</evidence>
<protein>
    <submittedName>
        <fullName evidence="2">Uncharacterized protein</fullName>
    </submittedName>
</protein>
<dbReference type="AlphaFoldDB" id="B9TQ22"/>
<feature type="compositionally biased region" description="Low complexity" evidence="1">
    <location>
        <begin position="46"/>
        <end position="58"/>
    </location>
</feature>
<evidence type="ECO:0000313" key="3">
    <source>
        <dbReference type="Proteomes" id="UP000008311"/>
    </source>
</evidence>
<feature type="region of interest" description="Disordered" evidence="1">
    <location>
        <begin position="1"/>
        <end position="58"/>
    </location>
</feature>
<organism evidence="2 3">
    <name type="scientific">Ricinus communis</name>
    <name type="common">Castor bean</name>
    <dbReference type="NCBI Taxonomy" id="3988"/>
    <lineage>
        <taxon>Eukaryota</taxon>
        <taxon>Viridiplantae</taxon>
        <taxon>Streptophyta</taxon>
        <taxon>Embryophyta</taxon>
        <taxon>Tracheophyta</taxon>
        <taxon>Spermatophyta</taxon>
        <taxon>Magnoliopsida</taxon>
        <taxon>eudicotyledons</taxon>
        <taxon>Gunneridae</taxon>
        <taxon>Pentapetalae</taxon>
        <taxon>rosids</taxon>
        <taxon>fabids</taxon>
        <taxon>Malpighiales</taxon>
        <taxon>Euphorbiaceae</taxon>
        <taxon>Acalyphoideae</taxon>
        <taxon>Acalypheae</taxon>
        <taxon>Ricinus</taxon>
    </lineage>
</organism>